<dbReference type="Gene3D" id="2.30.30.830">
    <property type="match status" value="1"/>
</dbReference>
<feature type="region of interest" description="Disordered" evidence="1">
    <location>
        <begin position="71"/>
        <end position="92"/>
    </location>
</feature>
<dbReference type="PROSITE" id="PS51257">
    <property type="entry name" value="PROKAR_LIPOPROTEIN"/>
    <property type="match status" value="1"/>
</dbReference>
<keyword evidence="3" id="KW-1185">Reference proteome</keyword>
<feature type="compositionally biased region" description="Pro residues" evidence="1">
    <location>
        <begin position="79"/>
        <end position="88"/>
    </location>
</feature>
<dbReference type="EMBL" id="JBDKXB010000003">
    <property type="protein sequence ID" value="MEY6431554.1"/>
    <property type="molecule type" value="Genomic_DNA"/>
</dbReference>
<evidence type="ECO:0000256" key="1">
    <source>
        <dbReference type="SAM" id="MobiDB-lite"/>
    </source>
</evidence>
<sequence length="175" mass="19299">MTVPRPAHIAAIASALALAGCGSSDIGGLEAYMDQVRARPPGQIEALPEVRPITTFTYEPAERRDPFALDQRLEEIAERPPPSGPAPDPTRAKEELERYALDSLRMVGTLERDAARWALIMTRDRILHRVTVGNYLGQNHGLITRISDDEIQLTEIIPDGQGGWRDRQAAIALAR</sequence>
<evidence type="ECO:0000313" key="2">
    <source>
        <dbReference type="EMBL" id="MEY6431554.1"/>
    </source>
</evidence>
<dbReference type="Pfam" id="PF04351">
    <property type="entry name" value="PilP"/>
    <property type="match status" value="1"/>
</dbReference>
<comment type="caution">
    <text evidence="2">The sequence shown here is derived from an EMBL/GenBank/DDBJ whole genome shotgun (WGS) entry which is preliminary data.</text>
</comment>
<evidence type="ECO:0000313" key="3">
    <source>
        <dbReference type="Proteomes" id="UP001564408"/>
    </source>
</evidence>
<dbReference type="Proteomes" id="UP001564408">
    <property type="component" value="Unassembled WGS sequence"/>
</dbReference>
<accession>A0ABV4BC28</accession>
<reference evidence="2 3" key="1">
    <citation type="submission" date="2024-05" db="EMBL/GenBank/DDBJ databases">
        <title>Genome Sequence and Characterization of the New Strain Purple Sulfur Bacterium of Genus Thioalkalicoccus.</title>
        <authorList>
            <person name="Bryantseva I.A."/>
            <person name="Kyndt J.A."/>
            <person name="Imhoff J.F."/>
        </authorList>
    </citation>
    <scope>NUCLEOTIDE SEQUENCE [LARGE SCALE GENOMIC DNA]</scope>
    <source>
        <strain evidence="2 3">Um2</strain>
    </source>
</reference>
<dbReference type="InterPro" id="IPR007446">
    <property type="entry name" value="PilP"/>
</dbReference>
<dbReference type="RefSeq" id="WP_369665935.1">
    <property type="nucleotide sequence ID" value="NZ_JBDKXB010000003.1"/>
</dbReference>
<dbReference type="PIRSF" id="PIRSF016481">
    <property type="entry name" value="Pilus_assembly_PilP"/>
    <property type="match status" value="1"/>
</dbReference>
<protein>
    <submittedName>
        <fullName evidence="2">Pilus assembly protein PilP</fullName>
    </submittedName>
</protein>
<gene>
    <name evidence="2" type="ORF">ABC977_03925</name>
</gene>
<proteinExistence type="predicted"/>
<organism evidence="2 3">
    <name type="scientific">Thioalkalicoccus limnaeus</name>
    <dbReference type="NCBI Taxonomy" id="120681"/>
    <lineage>
        <taxon>Bacteria</taxon>
        <taxon>Pseudomonadati</taxon>
        <taxon>Pseudomonadota</taxon>
        <taxon>Gammaproteobacteria</taxon>
        <taxon>Chromatiales</taxon>
        <taxon>Chromatiaceae</taxon>
        <taxon>Thioalkalicoccus</taxon>
    </lineage>
</organism>
<name>A0ABV4BC28_9GAMM</name>